<dbReference type="STRING" id="6526.A0A2C9LZT5"/>
<feature type="compositionally biased region" description="Polar residues" evidence="11">
    <location>
        <begin position="139"/>
        <end position="150"/>
    </location>
</feature>
<keyword evidence="6" id="KW-0804">Transcription</keyword>
<comment type="subcellular location">
    <subcellularLocation>
        <location evidence="1 10">Nucleus</location>
    </subcellularLocation>
</comment>
<dbReference type="AlphaFoldDB" id="A0A2C9LZT5"/>
<dbReference type="EnsemblMetazoa" id="BGLB036751-RA">
    <property type="protein sequence ID" value="BGLB036751-PA"/>
    <property type="gene ID" value="BGLB036751"/>
</dbReference>
<dbReference type="GO" id="GO:0010628">
    <property type="term" value="P:positive regulation of gene expression"/>
    <property type="evidence" value="ECO:0007669"/>
    <property type="project" value="TreeGrafter"/>
</dbReference>
<evidence type="ECO:0000256" key="10">
    <source>
        <dbReference type="PROSITE-ProRule" id="PRU00649"/>
    </source>
</evidence>
<feature type="region of interest" description="Disordered" evidence="11">
    <location>
        <begin position="364"/>
        <end position="390"/>
    </location>
</feature>
<dbReference type="PROSITE" id="PS51319">
    <property type="entry name" value="TFIIS_N"/>
    <property type="match status" value="1"/>
</dbReference>
<dbReference type="InterPro" id="IPR017923">
    <property type="entry name" value="TFIIS_N"/>
</dbReference>
<evidence type="ECO:0000256" key="7">
    <source>
        <dbReference type="ARBA" id="ARBA00023242"/>
    </source>
</evidence>
<dbReference type="OrthoDB" id="550309at2759"/>
<evidence type="ECO:0000313" key="14">
    <source>
        <dbReference type="Proteomes" id="UP000076420"/>
    </source>
</evidence>
<dbReference type="PANTHER" id="PTHR15201">
    <property type="entry name" value="CRSP70"/>
    <property type="match status" value="1"/>
</dbReference>
<evidence type="ECO:0000313" key="13">
    <source>
        <dbReference type="EnsemblMetazoa" id="BGLB036751-PA"/>
    </source>
</evidence>
<dbReference type="GO" id="GO:0070847">
    <property type="term" value="C:core mediator complex"/>
    <property type="evidence" value="ECO:0007669"/>
    <property type="project" value="TreeGrafter"/>
</dbReference>
<feature type="compositionally biased region" description="Basic and acidic residues" evidence="11">
    <location>
        <begin position="447"/>
        <end position="461"/>
    </location>
</feature>
<dbReference type="InterPro" id="IPR003617">
    <property type="entry name" value="TFIIS/CRSP70_N_sub"/>
</dbReference>
<feature type="compositionally biased region" description="Polar residues" evidence="11">
    <location>
        <begin position="243"/>
        <end position="253"/>
    </location>
</feature>
<feature type="compositionally biased region" description="Basic and acidic residues" evidence="11">
    <location>
        <begin position="202"/>
        <end position="213"/>
    </location>
</feature>
<keyword evidence="4" id="KW-0805">Transcription regulation</keyword>
<dbReference type="Proteomes" id="UP000076420">
    <property type="component" value="Unassembled WGS sequence"/>
</dbReference>
<dbReference type="SUPFAM" id="SSF47676">
    <property type="entry name" value="Conserved domain common to transcription factors TFIIS, elongin A, CRSP70"/>
    <property type="match status" value="1"/>
</dbReference>
<protein>
    <recommendedName>
        <fullName evidence="3">Mediator of RNA polymerase II transcription subunit 26</fullName>
    </recommendedName>
    <alternativeName>
        <fullName evidence="8">Cofactor required for Sp1 transcriptional activation subunit 7</fullName>
    </alternativeName>
    <alternativeName>
        <fullName evidence="9">Mediator complex subunit 26</fullName>
    </alternativeName>
</protein>
<evidence type="ECO:0000256" key="2">
    <source>
        <dbReference type="ARBA" id="ARBA00009681"/>
    </source>
</evidence>
<evidence type="ECO:0000256" key="11">
    <source>
        <dbReference type="SAM" id="MobiDB-lite"/>
    </source>
</evidence>
<dbReference type="RefSeq" id="XP_013086310.2">
    <property type="nucleotide sequence ID" value="XM_013230856.2"/>
</dbReference>
<sequence length="649" mass="71386">MPLTPSQIKDKLINALDNDKNIIDEKAVEEVITLLEASNITKEILEQTRLGRDINDIRKTSKNPVIAKRAKNLVKSWKKLITPVANGQHPAQKISPGLSPAVSISNATAKNLPSPALINARQQALKAAGPVRSPIVQPKANQQVLPTSKLAQPEAKLKQGTDKKSPMPAAIRQSQRHGNNCVNDDSNFSWPGTPPSTISDSSQDRLIGDRENQDSSSAGNRGQRTVPDKRNFNFDNSHLVHSAESTAKSLNRASDQREVSKTNIANRKRARPSEFDDSNDSSVYIPSSKQPHLVSSSPSLSTFNRNDVINGTVKKKSIKSPGVNARDNVATDFKTMVSSSSRNSLNDQSDASMSFNRSQQKFAALRQDSVDSRISVQSSDSRRIKEKHSKVKTTEQLLEDMQKRLATTVDTNVIAQLRTNQMKKDTDTQKIVLPSGSKHRGRKKKQDRGLPDTESASDGRKLAQTKNEYIERFLLTSVAPVPGEDAFEHSLPSRQDSLDEHHINLGGCSSSFSQSVYDPGFSYSGRQDKPDSGPSASPPEARDISEVMGSLPSTSASLESSVRLSEEQVLARLPPIDYGNIDWTMHDYPAPQELPVTAGLVDRLHKDNIPGLNGTYDFVGQFKKWHETLTLDTVNGEPLYILPYVIPND</sequence>
<dbReference type="Gene3D" id="1.20.930.10">
    <property type="entry name" value="Conserved domain common to transcription factors TFIIS, elongin A, CRSP70"/>
    <property type="match status" value="1"/>
</dbReference>
<accession>A0A2C9LZT5</accession>
<feature type="compositionally biased region" description="Basic residues" evidence="11">
    <location>
        <begin position="437"/>
        <end position="446"/>
    </location>
</feature>
<proteinExistence type="inferred from homology"/>
<evidence type="ECO:0000256" key="9">
    <source>
        <dbReference type="ARBA" id="ARBA00031968"/>
    </source>
</evidence>
<evidence type="ECO:0000256" key="6">
    <source>
        <dbReference type="ARBA" id="ARBA00023163"/>
    </source>
</evidence>
<feature type="region of interest" description="Disordered" evidence="11">
    <location>
        <begin position="519"/>
        <end position="543"/>
    </location>
</feature>
<keyword evidence="7 10" id="KW-0539">Nucleus</keyword>
<dbReference type="VEuPathDB" id="VectorBase:BGLAX_036396"/>
<feature type="compositionally biased region" description="Polar residues" evidence="11">
    <location>
        <begin position="280"/>
        <end position="305"/>
    </location>
</feature>
<dbReference type="GO" id="GO:0003712">
    <property type="term" value="F:transcription coregulator activity"/>
    <property type="evidence" value="ECO:0007669"/>
    <property type="project" value="TreeGrafter"/>
</dbReference>
<dbReference type="GO" id="GO:0016592">
    <property type="term" value="C:mediator complex"/>
    <property type="evidence" value="ECO:0007669"/>
    <property type="project" value="InterPro"/>
</dbReference>
<feature type="compositionally biased region" description="Polar residues" evidence="11">
    <location>
        <begin position="214"/>
        <end position="223"/>
    </location>
</feature>
<evidence type="ECO:0000256" key="8">
    <source>
        <dbReference type="ARBA" id="ARBA00030125"/>
    </source>
</evidence>
<feature type="compositionally biased region" description="Polar residues" evidence="11">
    <location>
        <begin position="172"/>
        <end position="201"/>
    </location>
</feature>
<feature type="domain" description="TFIIS N-terminal" evidence="12">
    <location>
        <begin position="1"/>
        <end position="84"/>
    </location>
</feature>
<dbReference type="CDD" id="cd00183">
    <property type="entry name" value="TFIIS_I"/>
    <property type="match status" value="1"/>
</dbReference>
<feature type="compositionally biased region" description="Basic and acidic residues" evidence="11">
    <location>
        <begin position="155"/>
        <end position="165"/>
    </location>
</feature>
<dbReference type="SMART" id="SM00509">
    <property type="entry name" value="TFS2N"/>
    <property type="match status" value="1"/>
</dbReference>
<dbReference type="PANTHER" id="PTHR15201:SF1">
    <property type="entry name" value="MEDIATOR OF RNA POLYMERASE II TRANSCRIPTION SUBUNIT 26"/>
    <property type="match status" value="1"/>
</dbReference>
<feature type="region of interest" description="Disordered" evidence="11">
    <location>
        <begin position="421"/>
        <end position="462"/>
    </location>
</feature>
<dbReference type="InterPro" id="IPR035441">
    <property type="entry name" value="TFIIS/LEDGF_dom_sf"/>
</dbReference>
<name>A0A2C9LZT5_BIOGL</name>
<evidence type="ECO:0000256" key="3">
    <source>
        <dbReference type="ARBA" id="ARBA00019686"/>
    </source>
</evidence>
<reference evidence="13" key="1">
    <citation type="submission" date="2020-05" db="UniProtKB">
        <authorList>
            <consortium name="EnsemblMetazoa"/>
        </authorList>
    </citation>
    <scope>IDENTIFICATION</scope>
    <source>
        <strain evidence="13">BB02</strain>
    </source>
</reference>
<evidence type="ECO:0000256" key="1">
    <source>
        <dbReference type="ARBA" id="ARBA00004123"/>
    </source>
</evidence>
<dbReference type="Pfam" id="PF15693">
    <property type="entry name" value="Med26_C"/>
    <property type="match status" value="1"/>
</dbReference>
<dbReference type="InterPro" id="IPR031416">
    <property type="entry name" value="Med26_C"/>
</dbReference>
<dbReference type="VEuPathDB" id="VectorBase:BGLB036751"/>
<gene>
    <name evidence="13" type="primary">106070875</name>
</gene>
<evidence type="ECO:0000256" key="4">
    <source>
        <dbReference type="ARBA" id="ARBA00023015"/>
    </source>
</evidence>
<keyword evidence="5" id="KW-0010">Activator</keyword>
<feature type="region of interest" description="Disordered" evidence="11">
    <location>
        <begin position="137"/>
        <end position="305"/>
    </location>
</feature>
<dbReference type="InterPro" id="IPR042376">
    <property type="entry name" value="MED26"/>
</dbReference>
<comment type="similarity">
    <text evidence="2">Belongs to the Mediator complex subunit 26 family.</text>
</comment>
<evidence type="ECO:0000259" key="12">
    <source>
        <dbReference type="PROSITE" id="PS51319"/>
    </source>
</evidence>
<dbReference type="Pfam" id="PF08711">
    <property type="entry name" value="Med26"/>
    <property type="match status" value="1"/>
</dbReference>
<dbReference type="GO" id="GO:0006357">
    <property type="term" value="P:regulation of transcription by RNA polymerase II"/>
    <property type="evidence" value="ECO:0007669"/>
    <property type="project" value="InterPro"/>
</dbReference>
<organism evidence="13 14">
    <name type="scientific">Biomphalaria glabrata</name>
    <name type="common">Bloodfluke planorb</name>
    <name type="synonym">Freshwater snail</name>
    <dbReference type="NCBI Taxonomy" id="6526"/>
    <lineage>
        <taxon>Eukaryota</taxon>
        <taxon>Metazoa</taxon>
        <taxon>Spiralia</taxon>
        <taxon>Lophotrochozoa</taxon>
        <taxon>Mollusca</taxon>
        <taxon>Gastropoda</taxon>
        <taxon>Heterobranchia</taxon>
        <taxon>Euthyneura</taxon>
        <taxon>Panpulmonata</taxon>
        <taxon>Hygrophila</taxon>
        <taxon>Lymnaeoidea</taxon>
        <taxon>Planorbidae</taxon>
        <taxon>Biomphalaria</taxon>
    </lineage>
</organism>
<dbReference type="KEGG" id="bgt:106070875"/>
<evidence type="ECO:0000256" key="5">
    <source>
        <dbReference type="ARBA" id="ARBA00023159"/>
    </source>
</evidence>